<name>A0A8S5PZD0_9CAUD</name>
<feature type="region of interest" description="Disordered" evidence="1">
    <location>
        <begin position="89"/>
        <end position="178"/>
    </location>
</feature>
<reference evidence="2" key="1">
    <citation type="journal article" date="2021" name="Proc. Natl. Acad. Sci. U.S.A.">
        <title>A Catalog of Tens of Thousands of Viruses from Human Metagenomes Reveals Hidden Associations with Chronic Diseases.</title>
        <authorList>
            <person name="Tisza M.J."/>
            <person name="Buck C.B."/>
        </authorList>
    </citation>
    <scope>NUCLEOTIDE SEQUENCE</scope>
    <source>
        <strain evidence="2">CtXSp1</strain>
    </source>
</reference>
<protein>
    <submittedName>
        <fullName evidence="2">Lower collar protein</fullName>
    </submittedName>
</protein>
<sequence>MSNYTVELRKIPESLIDEALAHYPLFMDGYRGTLNRKIKEHFWYNEIAHETIDQFLFQLRIKMNEIMPYYNQLYESELTKRDPFITQRIKSTSSMDSKSSATTSERQSSKSGNTSKAKSRAVNSDTPQVPLSGRGDYATSAADSVSDTTADSTGSGESSGAQSGTAATTSTSESSGFSGSMASLIQAHRDAIINVDMMIIAQLEPLFMLIWNPPIDMIGDDFYARWW</sequence>
<feature type="compositionally biased region" description="Low complexity" evidence="1">
    <location>
        <begin position="91"/>
        <end position="104"/>
    </location>
</feature>
<feature type="compositionally biased region" description="Polar residues" evidence="1">
    <location>
        <begin position="105"/>
        <end position="129"/>
    </location>
</feature>
<evidence type="ECO:0000313" key="2">
    <source>
        <dbReference type="EMBL" id="DAE11875.1"/>
    </source>
</evidence>
<organism evidence="2">
    <name type="scientific">Podoviridae sp. ctXSp1</name>
    <dbReference type="NCBI Taxonomy" id="2825256"/>
    <lineage>
        <taxon>Viruses</taxon>
        <taxon>Duplodnaviria</taxon>
        <taxon>Heunggongvirae</taxon>
        <taxon>Uroviricota</taxon>
        <taxon>Caudoviricetes</taxon>
    </lineage>
</organism>
<feature type="compositionally biased region" description="Low complexity" evidence="1">
    <location>
        <begin position="152"/>
        <end position="178"/>
    </location>
</feature>
<accession>A0A8S5PZD0</accession>
<feature type="compositionally biased region" description="Polar residues" evidence="1">
    <location>
        <begin position="141"/>
        <end position="151"/>
    </location>
</feature>
<dbReference type="EMBL" id="BK015539">
    <property type="protein sequence ID" value="DAE11875.1"/>
    <property type="molecule type" value="Genomic_DNA"/>
</dbReference>
<proteinExistence type="predicted"/>
<evidence type="ECO:0000256" key="1">
    <source>
        <dbReference type="SAM" id="MobiDB-lite"/>
    </source>
</evidence>